<accession>A0A368NPS9</accession>
<name>A0A368NPS9_9GAMM</name>
<dbReference type="RefSeq" id="WP_114336317.1">
    <property type="nucleotide sequence ID" value="NZ_QPID01000001.1"/>
</dbReference>
<gene>
    <name evidence="2" type="ORF">DU002_00075</name>
</gene>
<sequence>MDPISITCGEQQFSLRLLHRDDGAALARYFAQMGEDTRRRFGPHPLTEAFADELVQKVDDSADRFVMTTDDGRIAAYFIFERQAFPHEMQRYAEQGIVLAAGQDISFAPSVADAYQNSGVASAAMPALIGYARSMGAKSLVLMGGTQATNERAVRFYEKFGFRRHGGYQTELYNHDMRLLLTE</sequence>
<feature type="domain" description="N-acetyltransferase" evidence="1">
    <location>
        <begin position="13"/>
        <end position="182"/>
    </location>
</feature>
<dbReference type="GO" id="GO:0016747">
    <property type="term" value="F:acyltransferase activity, transferring groups other than amino-acyl groups"/>
    <property type="evidence" value="ECO:0007669"/>
    <property type="project" value="InterPro"/>
</dbReference>
<proteinExistence type="predicted"/>
<comment type="caution">
    <text evidence="2">The sequence shown here is derived from an EMBL/GenBank/DDBJ whole genome shotgun (WGS) entry which is preliminary data.</text>
</comment>
<reference evidence="2 3" key="1">
    <citation type="submission" date="2018-07" db="EMBL/GenBank/DDBJ databases">
        <title>Corallincola holothuriorum sp. nov., a new facultative anaerobe isolated from sea cucumber Apostichopus japonicus.</title>
        <authorList>
            <person name="Xia H."/>
        </authorList>
    </citation>
    <scope>NUCLEOTIDE SEQUENCE [LARGE SCALE GENOMIC DNA]</scope>
    <source>
        <strain evidence="2 3">C4</strain>
    </source>
</reference>
<dbReference type="Pfam" id="PF00583">
    <property type="entry name" value="Acetyltransf_1"/>
    <property type="match status" value="1"/>
</dbReference>
<dbReference type="InterPro" id="IPR016181">
    <property type="entry name" value="Acyl_CoA_acyltransferase"/>
</dbReference>
<protein>
    <submittedName>
        <fullName evidence="2">GNAT family N-acetyltransferase</fullName>
    </submittedName>
</protein>
<keyword evidence="2" id="KW-0808">Transferase</keyword>
<dbReference type="Proteomes" id="UP000252558">
    <property type="component" value="Unassembled WGS sequence"/>
</dbReference>
<dbReference type="PROSITE" id="PS51186">
    <property type="entry name" value="GNAT"/>
    <property type="match status" value="1"/>
</dbReference>
<evidence type="ECO:0000259" key="1">
    <source>
        <dbReference type="PROSITE" id="PS51186"/>
    </source>
</evidence>
<dbReference type="CDD" id="cd04301">
    <property type="entry name" value="NAT_SF"/>
    <property type="match status" value="1"/>
</dbReference>
<dbReference type="Gene3D" id="3.40.630.30">
    <property type="match status" value="1"/>
</dbReference>
<organism evidence="2 3">
    <name type="scientific">Corallincola holothuriorum</name>
    <dbReference type="NCBI Taxonomy" id="2282215"/>
    <lineage>
        <taxon>Bacteria</taxon>
        <taxon>Pseudomonadati</taxon>
        <taxon>Pseudomonadota</taxon>
        <taxon>Gammaproteobacteria</taxon>
        <taxon>Alteromonadales</taxon>
        <taxon>Psychromonadaceae</taxon>
        <taxon>Corallincola</taxon>
    </lineage>
</organism>
<dbReference type="EMBL" id="QPID01000001">
    <property type="protein sequence ID" value="RCU52408.1"/>
    <property type="molecule type" value="Genomic_DNA"/>
</dbReference>
<keyword evidence="3" id="KW-1185">Reference proteome</keyword>
<evidence type="ECO:0000313" key="2">
    <source>
        <dbReference type="EMBL" id="RCU52408.1"/>
    </source>
</evidence>
<dbReference type="AlphaFoldDB" id="A0A368NPS9"/>
<dbReference type="SUPFAM" id="SSF55729">
    <property type="entry name" value="Acyl-CoA N-acyltransferases (Nat)"/>
    <property type="match status" value="1"/>
</dbReference>
<dbReference type="OrthoDB" id="948250at2"/>
<dbReference type="InterPro" id="IPR000182">
    <property type="entry name" value="GNAT_dom"/>
</dbReference>
<evidence type="ECO:0000313" key="3">
    <source>
        <dbReference type="Proteomes" id="UP000252558"/>
    </source>
</evidence>